<feature type="transmembrane region" description="Helical" evidence="2">
    <location>
        <begin position="141"/>
        <end position="167"/>
    </location>
</feature>
<organism evidence="3 4">
    <name type="scientific">Cadophora malorum</name>
    <dbReference type="NCBI Taxonomy" id="108018"/>
    <lineage>
        <taxon>Eukaryota</taxon>
        <taxon>Fungi</taxon>
        <taxon>Dikarya</taxon>
        <taxon>Ascomycota</taxon>
        <taxon>Pezizomycotina</taxon>
        <taxon>Leotiomycetes</taxon>
        <taxon>Helotiales</taxon>
        <taxon>Ploettnerulaceae</taxon>
        <taxon>Cadophora</taxon>
    </lineage>
</organism>
<evidence type="ECO:0000313" key="3">
    <source>
        <dbReference type="EMBL" id="KAG4426252.1"/>
    </source>
</evidence>
<keyword evidence="2" id="KW-0472">Membrane</keyword>
<evidence type="ECO:0000256" key="2">
    <source>
        <dbReference type="SAM" id="Phobius"/>
    </source>
</evidence>
<dbReference type="PANTHER" id="PTHR35184:SF1">
    <property type="entry name" value="INTEGRAL MEMBRANE PROTEIN"/>
    <property type="match status" value="1"/>
</dbReference>
<gene>
    <name evidence="3" type="ORF">IFR04_000718</name>
</gene>
<reference evidence="3" key="1">
    <citation type="submission" date="2021-02" db="EMBL/GenBank/DDBJ databases">
        <title>Genome sequence Cadophora malorum strain M34.</title>
        <authorList>
            <person name="Stefanovic E."/>
            <person name="Vu D."/>
            <person name="Scully C."/>
            <person name="Dijksterhuis J."/>
            <person name="Roader J."/>
            <person name="Houbraken J."/>
        </authorList>
    </citation>
    <scope>NUCLEOTIDE SEQUENCE</scope>
    <source>
        <strain evidence="3">M34</strain>
    </source>
</reference>
<feature type="transmembrane region" description="Helical" evidence="2">
    <location>
        <begin position="35"/>
        <end position="55"/>
    </location>
</feature>
<dbReference type="EMBL" id="JAFJYH010000004">
    <property type="protein sequence ID" value="KAG4426252.1"/>
    <property type="molecule type" value="Genomic_DNA"/>
</dbReference>
<dbReference type="Pfam" id="PF11309">
    <property type="entry name" value="DUF3112"/>
    <property type="match status" value="1"/>
</dbReference>
<proteinExistence type="predicted"/>
<dbReference type="InterPro" id="IPR021460">
    <property type="entry name" value="DUF3112"/>
</dbReference>
<protein>
    <submittedName>
        <fullName evidence="3">Uncharacterized protein</fullName>
    </submittedName>
</protein>
<feature type="region of interest" description="Disordered" evidence="1">
    <location>
        <begin position="1"/>
        <end position="23"/>
    </location>
</feature>
<comment type="caution">
    <text evidence="3">The sequence shown here is derived from an EMBL/GenBank/DDBJ whole genome shotgun (WGS) entry which is preliminary data.</text>
</comment>
<feature type="transmembrane region" description="Helical" evidence="2">
    <location>
        <begin position="67"/>
        <end position="91"/>
    </location>
</feature>
<feature type="transmembrane region" description="Helical" evidence="2">
    <location>
        <begin position="97"/>
        <end position="120"/>
    </location>
</feature>
<evidence type="ECO:0000313" key="4">
    <source>
        <dbReference type="Proteomes" id="UP000664132"/>
    </source>
</evidence>
<keyword evidence="2" id="KW-0812">Transmembrane</keyword>
<accession>A0A8H7WK44</accession>
<dbReference type="AlphaFoldDB" id="A0A8H7WK44"/>
<dbReference type="Proteomes" id="UP000664132">
    <property type="component" value="Unassembled WGS sequence"/>
</dbReference>
<keyword evidence="4" id="KW-1185">Reference proteome</keyword>
<evidence type="ECO:0000256" key="1">
    <source>
        <dbReference type="SAM" id="MobiDB-lite"/>
    </source>
</evidence>
<feature type="transmembrane region" description="Helical" evidence="2">
    <location>
        <begin position="223"/>
        <end position="243"/>
    </location>
</feature>
<keyword evidence="2" id="KW-1133">Transmembrane helix</keyword>
<feature type="transmembrane region" description="Helical" evidence="2">
    <location>
        <begin position="173"/>
        <end position="203"/>
    </location>
</feature>
<dbReference type="OrthoDB" id="3357002at2759"/>
<feature type="transmembrane region" description="Helical" evidence="2">
    <location>
        <begin position="258"/>
        <end position="278"/>
    </location>
</feature>
<sequence>MSISIPRASFERRSSGPYKSRTASIGGVPDPPLDVPITCFFLVFFLVAGVFHIYFHEKNKKRKHKFHLSALMFDFCLVRTITCILRIAWTFRPDSNGIVLAALIFENASAIVFFAVNAILTQRMIRALHPNFGWSPLLNGFFLFHVYSIPFIMIYNILFTVAAFYTLDADLLYIIRACLLFGLCYSLFASVLPVLFIALGILLPCSAPIERFGTGRPRSKVAILLFATLLLLAGAVVRLASFAMDHPVESPGMLESKYIFYIIGFAFELTAVVLYAVIRIDKRFWVPDGAKGPGDYSGLHGESHKFFQELHRKNSQGTYSYQGFLEANWFGRGSPVTKPTREQVRTIIQNLGFPAEIVGMPMDCGDEEEILLYTFRVRKTATRQKIKRKMARQSSWSCDTAVEYLG</sequence>
<name>A0A8H7WK44_9HELO</name>
<dbReference type="PANTHER" id="PTHR35184">
    <property type="entry name" value="YALI0C10208P"/>
    <property type="match status" value="1"/>
</dbReference>